<dbReference type="RefSeq" id="YP_009101177.1">
    <property type="nucleotide sequence ID" value="NC_025443.1"/>
</dbReference>
<organism evidence="1 2">
    <name type="scientific">Salmonella phage 9NA</name>
    <dbReference type="NCBI Taxonomy" id="1113547"/>
    <lineage>
        <taxon>Viruses</taxon>
        <taxon>Duplodnaviria</taxon>
        <taxon>Heunggongvirae</taxon>
        <taxon>Uroviricota</taxon>
        <taxon>Caudoviricetes</taxon>
        <taxon>Nonanavirus</taxon>
        <taxon>Nonanavirus nv9NA</taxon>
    </lineage>
</organism>
<dbReference type="KEGG" id="vg:22110865"/>
<reference evidence="1 2" key="1">
    <citation type="submission" date="2014-07" db="EMBL/GenBank/DDBJ databases">
        <title>The genome sequence of Salmonella phage 9NA shows that it represents an unstudied type of tailed phage.</title>
        <authorList>
            <person name="Casjens S.R."/>
            <person name="Leavitt J.C."/>
            <person name="Hatfull G.F."/>
            <person name="Hendrix R.W."/>
        </authorList>
    </citation>
    <scope>NUCLEOTIDE SEQUENCE [LARGE SCALE GENOMIC DNA]</scope>
</reference>
<proteinExistence type="predicted"/>
<sequence>MTATRNWKCFIGMHQWDIFDRQKIEAYRPGEVRPYRIYTVYHQKCVHCGKLKVMQLG</sequence>
<evidence type="ECO:0000313" key="1">
    <source>
        <dbReference type="EMBL" id="AIB07010.1"/>
    </source>
</evidence>
<gene>
    <name evidence="1" type="ORF">9NA_07</name>
</gene>
<dbReference type="Proteomes" id="UP000026985">
    <property type="component" value="Segment"/>
</dbReference>
<accession>A0A060DAI4</accession>
<dbReference type="EMBL" id="KJ802832">
    <property type="protein sequence ID" value="AIB07010.1"/>
    <property type="molecule type" value="Genomic_DNA"/>
</dbReference>
<keyword evidence="2" id="KW-1185">Reference proteome</keyword>
<protein>
    <submittedName>
        <fullName evidence="1">Uncharacterized protein</fullName>
    </submittedName>
</protein>
<name>A0A060DAI4_9CAUD</name>
<evidence type="ECO:0000313" key="2">
    <source>
        <dbReference type="Proteomes" id="UP000026985"/>
    </source>
</evidence>